<dbReference type="InterPro" id="IPR001789">
    <property type="entry name" value="Sig_transdc_resp-reg_receiver"/>
</dbReference>
<dbReference type="GO" id="GO:0000156">
    <property type="term" value="F:phosphorelay response regulator activity"/>
    <property type="evidence" value="ECO:0007669"/>
    <property type="project" value="TreeGrafter"/>
</dbReference>
<dbReference type="GO" id="GO:0006355">
    <property type="term" value="P:regulation of DNA-templated transcription"/>
    <property type="evidence" value="ECO:0007669"/>
    <property type="project" value="InterPro"/>
</dbReference>
<dbReference type="CDD" id="cd00383">
    <property type="entry name" value="trans_reg_C"/>
    <property type="match status" value="1"/>
</dbReference>
<dbReference type="InterPro" id="IPR039420">
    <property type="entry name" value="WalR-like"/>
</dbReference>
<feature type="domain" description="OmpR/PhoB-type" evidence="9">
    <location>
        <begin position="124"/>
        <end position="221"/>
    </location>
</feature>
<dbReference type="Gene3D" id="6.10.250.690">
    <property type="match status" value="1"/>
</dbReference>
<evidence type="ECO:0000259" key="8">
    <source>
        <dbReference type="PROSITE" id="PS50110"/>
    </source>
</evidence>
<dbReference type="SUPFAM" id="SSF52172">
    <property type="entry name" value="CheY-like"/>
    <property type="match status" value="1"/>
</dbReference>
<name>A0A1M5EX13_9ALTE</name>
<dbReference type="InterPro" id="IPR036388">
    <property type="entry name" value="WH-like_DNA-bd_sf"/>
</dbReference>
<dbReference type="PANTHER" id="PTHR48111:SF22">
    <property type="entry name" value="REGULATOR OF RPOS"/>
    <property type="match status" value="1"/>
</dbReference>
<dbReference type="Pfam" id="PF00486">
    <property type="entry name" value="Trans_reg_C"/>
    <property type="match status" value="1"/>
</dbReference>
<evidence type="ECO:0000256" key="6">
    <source>
        <dbReference type="PROSITE-ProRule" id="PRU00169"/>
    </source>
</evidence>
<dbReference type="Pfam" id="PF00072">
    <property type="entry name" value="Response_reg"/>
    <property type="match status" value="1"/>
</dbReference>
<dbReference type="SMART" id="SM00448">
    <property type="entry name" value="REC"/>
    <property type="match status" value="1"/>
</dbReference>
<dbReference type="GO" id="GO:0000976">
    <property type="term" value="F:transcription cis-regulatory region binding"/>
    <property type="evidence" value="ECO:0007669"/>
    <property type="project" value="TreeGrafter"/>
</dbReference>
<accession>A0A1M5EX13</accession>
<keyword evidence="4 7" id="KW-0238">DNA-binding</keyword>
<dbReference type="InterPro" id="IPR011006">
    <property type="entry name" value="CheY-like_superfamily"/>
</dbReference>
<dbReference type="OrthoDB" id="9802426at2"/>
<evidence type="ECO:0000259" key="9">
    <source>
        <dbReference type="PROSITE" id="PS51755"/>
    </source>
</evidence>
<keyword evidence="5" id="KW-0804">Transcription</keyword>
<evidence type="ECO:0000256" key="2">
    <source>
        <dbReference type="ARBA" id="ARBA00023012"/>
    </source>
</evidence>
<dbReference type="SUPFAM" id="SSF46894">
    <property type="entry name" value="C-terminal effector domain of the bipartite response regulators"/>
    <property type="match status" value="1"/>
</dbReference>
<evidence type="ECO:0000256" key="1">
    <source>
        <dbReference type="ARBA" id="ARBA00022553"/>
    </source>
</evidence>
<feature type="DNA-binding region" description="OmpR/PhoB-type" evidence="7">
    <location>
        <begin position="124"/>
        <end position="221"/>
    </location>
</feature>
<evidence type="ECO:0000256" key="4">
    <source>
        <dbReference type="ARBA" id="ARBA00023125"/>
    </source>
</evidence>
<feature type="modified residue" description="4-aspartylphosphate" evidence="6">
    <location>
        <position position="52"/>
    </location>
</feature>
<feature type="domain" description="Response regulatory" evidence="8">
    <location>
        <begin position="3"/>
        <end position="117"/>
    </location>
</feature>
<organism evidence="10 11">
    <name type="scientific">Marisediminitalea aggregata</name>
    <dbReference type="NCBI Taxonomy" id="634436"/>
    <lineage>
        <taxon>Bacteria</taxon>
        <taxon>Pseudomonadati</taxon>
        <taxon>Pseudomonadota</taxon>
        <taxon>Gammaproteobacteria</taxon>
        <taxon>Alteromonadales</taxon>
        <taxon>Alteromonadaceae</taxon>
        <taxon>Marisediminitalea</taxon>
    </lineage>
</organism>
<evidence type="ECO:0000256" key="5">
    <source>
        <dbReference type="ARBA" id="ARBA00023163"/>
    </source>
</evidence>
<dbReference type="InterPro" id="IPR016032">
    <property type="entry name" value="Sig_transdc_resp-reg_C-effctor"/>
</dbReference>
<dbReference type="STRING" id="634436.SAMN05216361_0581"/>
<sequence>MIKLLLVEDDLDLAGNVMDYLELEDIVCDHASNGVAALQLLEENRYQVVVLDINLPRLDGLQVCARAREQGNDTPIIMLTARDQLQDKITGFKQGADDYLVKPFAMEELVMRVKALAKRRSAQNKQLAVSGLVMDLSGKSVSYNGVVLHCSPTGFKLLEQLMRASPNPIDRDELVELVWGEESPDSNSLKVHMHKLRKVLSSASVPMEINFKTQVGFSLSPVQES</sequence>
<dbReference type="Gene3D" id="3.40.50.2300">
    <property type="match status" value="1"/>
</dbReference>
<dbReference type="Gene3D" id="1.10.10.10">
    <property type="entry name" value="Winged helix-like DNA-binding domain superfamily/Winged helix DNA-binding domain"/>
    <property type="match status" value="1"/>
</dbReference>
<dbReference type="AlphaFoldDB" id="A0A1M5EX13"/>
<dbReference type="SMART" id="SM00862">
    <property type="entry name" value="Trans_reg_C"/>
    <property type="match status" value="1"/>
</dbReference>
<gene>
    <name evidence="10" type="ORF">SAMN05216361_0581</name>
</gene>
<dbReference type="GO" id="GO:0005829">
    <property type="term" value="C:cytosol"/>
    <property type="evidence" value="ECO:0007669"/>
    <property type="project" value="TreeGrafter"/>
</dbReference>
<reference evidence="11" key="1">
    <citation type="submission" date="2016-11" db="EMBL/GenBank/DDBJ databases">
        <authorList>
            <person name="Varghese N."/>
            <person name="Submissions S."/>
        </authorList>
    </citation>
    <scope>NUCLEOTIDE SEQUENCE [LARGE SCALE GENOMIC DNA]</scope>
    <source>
        <strain evidence="11">CGMCC 1.8995</strain>
    </source>
</reference>
<keyword evidence="2" id="KW-0902">Two-component regulatory system</keyword>
<keyword evidence="11" id="KW-1185">Reference proteome</keyword>
<keyword evidence="1 6" id="KW-0597">Phosphoprotein</keyword>
<dbReference type="GO" id="GO:0032993">
    <property type="term" value="C:protein-DNA complex"/>
    <property type="evidence" value="ECO:0007669"/>
    <property type="project" value="TreeGrafter"/>
</dbReference>
<dbReference type="InterPro" id="IPR001867">
    <property type="entry name" value="OmpR/PhoB-type_DNA-bd"/>
</dbReference>
<protein>
    <submittedName>
        <fullName evidence="10">DNA-binding response regulator, OmpR family, contains REC and winged-helix (WHTH) domain</fullName>
    </submittedName>
</protein>
<keyword evidence="3" id="KW-0805">Transcription regulation</keyword>
<dbReference type="PROSITE" id="PS51755">
    <property type="entry name" value="OMPR_PHOB"/>
    <property type="match status" value="1"/>
</dbReference>
<dbReference type="Proteomes" id="UP000184520">
    <property type="component" value="Unassembled WGS sequence"/>
</dbReference>
<dbReference type="PROSITE" id="PS50110">
    <property type="entry name" value="RESPONSE_REGULATORY"/>
    <property type="match status" value="1"/>
</dbReference>
<evidence type="ECO:0000313" key="10">
    <source>
        <dbReference type="EMBL" id="SHF83768.1"/>
    </source>
</evidence>
<evidence type="ECO:0000256" key="3">
    <source>
        <dbReference type="ARBA" id="ARBA00023015"/>
    </source>
</evidence>
<evidence type="ECO:0000313" key="11">
    <source>
        <dbReference type="Proteomes" id="UP000184520"/>
    </source>
</evidence>
<dbReference type="EMBL" id="FQWD01000001">
    <property type="protein sequence ID" value="SHF83768.1"/>
    <property type="molecule type" value="Genomic_DNA"/>
</dbReference>
<dbReference type="RefSeq" id="WP_073317493.1">
    <property type="nucleotide sequence ID" value="NZ_FQWD01000001.1"/>
</dbReference>
<proteinExistence type="predicted"/>
<dbReference type="PANTHER" id="PTHR48111">
    <property type="entry name" value="REGULATOR OF RPOS"/>
    <property type="match status" value="1"/>
</dbReference>
<evidence type="ECO:0000256" key="7">
    <source>
        <dbReference type="PROSITE-ProRule" id="PRU01091"/>
    </source>
</evidence>